<dbReference type="RefSeq" id="WP_344260165.1">
    <property type="nucleotide sequence ID" value="NZ_BAAAMJ010000015.1"/>
</dbReference>
<keyword evidence="3" id="KW-1185">Reference proteome</keyword>
<name>A0ABN2NZW7_9ACTN</name>
<organism evidence="2 3">
    <name type="scientific">Streptomyces sodiiphilus</name>
    <dbReference type="NCBI Taxonomy" id="226217"/>
    <lineage>
        <taxon>Bacteria</taxon>
        <taxon>Bacillati</taxon>
        <taxon>Actinomycetota</taxon>
        <taxon>Actinomycetes</taxon>
        <taxon>Kitasatosporales</taxon>
        <taxon>Streptomycetaceae</taxon>
        <taxon>Streptomyces</taxon>
    </lineage>
</organism>
<dbReference type="InterPro" id="IPR013216">
    <property type="entry name" value="Methyltransf_11"/>
</dbReference>
<gene>
    <name evidence="2" type="ORF">GCM10009716_17910</name>
</gene>
<accession>A0ABN2NZW7</accession>
<dbReference type="CDD" id="cd02440">
    <property type="entry name" value="AdoMet_MTases"/>
    <property type="match status" value="1"/>
</dbReference>
<dbReference type="Pfam" id="PF08241">
    <property type="entry name" value="Methyltransf_11"/>
    <property type="match status" value="1"/>
</dbReference>
<dbReference type="Proteomes" id="UP001501303">
    <property type="component" value="Unassembled WGS sequence"/>
</dbReference>
<protein>
    <recommendedName>
        <fullName evidence="1">Methyltransferase type 11 domain-containing protein</fullName>
    </recommendedName>
</protein>
<sequence>MNTLLAQYWDRYATGLGARQAAENPDGDHRFEWTQYPGHGPGDELLGQPATSLELGSGRGRAVAYLARKGVKATGIDLSPVQCENARQRWGDVPGATFVQAEALTFLSSHEQSYDAIYSVWGCLWFSDPETLLPLVRTHLNPGGTVAFSHAPAVPGSYGVQGMYGEGFTGRQLWVHRWAYPPETWADILDRHGFTHIEAGILDAPDPANVGTLIVQAKA</sequence>
<comment type="caution">
    <text evidence="2">The sequence shown here is derived from an EMBL/GenBank/DDBJ whole genome shotgun (WGS) entry which is preliminary data.</text>
</comment>
<evidence type="ECO:0000259" key="1">
    <source>
        <dbReference type="Pfam" id="PF08241"/>
    </source>
</evidence>
<reference evidence="2 3" key="1">
    <citation type="journal article" date="2019" name="Int. J. Syst. Evol. Microbiol.">
        <title>The Global Catalogue of Microorganisms (GCM) 10K type strain sequencing project: providing services to taxonomists for standard genome sequencing and annotation.</title>
        <authorList>
            <consortium name="The Broad Institute Genomics Platform"/>
            <consortium name="The Broad Institute Genome Sequencing Center for Infectious Disease"/>
            <person name="Wu L."/>
            <person name="Ma J."/>
        </authorList>
    </citation>
    <scope>NUCLEOTIDE SEQUENCE [LARGE SCALE GENOMIC DNA]</scope>
    <source>
        <strain evidence="2 3">JCM 13581</strain>
    </source>
</reference>
<dbReference type="PANTHER" id="PTHR43861">
    <property type="entry name" value="TRANS-ACONITATE 2-METHYLTRANSFERASE-RELATED"/>
    <property type="match status" value="1"/>
</dbReference>
<evidence type="ECO:0000313" key="3">
    <source>
        <dbReference type="Proteomes" id="UP001501303"/>
    </source>
</evidence>
<dbReference type="SUPFAM" id="SSF53335">
    <property type="entry name" value="S-adenosyl-L-methionine-dependent methyltransferases"/>
    <property type="match status" value="1"/>
</dbReference>
<dbReference type="PANTHER" id="PTHR43861:SF1">
    <property type="entry name" value="TRANS-ACONITATE 2-METHYLTRANSFERASE"/>
    <property type="match status" value="1"/>
</dbReference>
<dbReference type="EMBL" id="BAAAMJ010000015">
    <property type="protein sequence ID" value="GAA1908386.1"/>
    <property type="molecule type" value="Genomic_DNA"/>
</dbReference>
<feature type="domain" description="Methyltransferase type 11" evidence="1">
    <location>
        <begin position="53"/>
        <end position="148"/>
    </location>
</feature>
<dbReference type="Gene3D" id="3.40.50.150">
    <property type="entry name" value="Vaccinia Virus protein VP39"/>
    <property type="match status" value="1"/>
</dbReference>
<evidence type="ECO:0000313" key="2">
    <source>
        <dbReference type="EMBL" id="GAA1908386.1"/>
    </source>
</evidence>
<dbReference type="InterPro" id="IPR029063">
    <property type="entry name" value="SAM-dependent_MTases_sf"/>
</dbReference>
<proteinExistence type="predicted"/>